<feature type="active site" description="Proton donor/acceptor" evidence="3">
    <location>
        <position position="294"/>
    </location>
</feature>
<comment type="similarity">
    <text evidence="2 3">Belongs to the peptidase M14 family.</text>
</comment>
<dbReference type="Pfam" id="PF00246">
    <property type="entry name" value="Peptidase_M14"/>
    <property type="match status" value="1"/>
</dbReference>
<evidence type="ECO:0000256" key="1">
    <source>
        <dbReference type="ARBA" id="ARBA00001947"/>
    </source>
</evidence>
<comment type="cofactor">
    <cofactor evidence="1">
        <name>Zn(2+)</name>
        <dbReference type="ChEBI" id="CHEBI:29105"/>
    </cofactor>
</comment>
<sequence>MPLQTIAEKSGYRATSTHAEVMAFIQELQQLGSPYLRVSNFGHTPQGRELPLLVLSSTGVSDPAAARALGRPVVLLQNCIHAGEVEGKESVLMLVRDLLTRGDEGLLEKLTVVVLPIFNADGNDAMDPENRALHIERLIGQDGPPRVGTRVNAKGINLNRDYIRQEAPEMRLLQTRVCHTWEPDLSVDSHATNGSVHRFAMTHDIPHTVESGRREPIDFMRHTLVPEISQGVRRNFGLESGWYGNFVEDERTLDERGTADPNAPVGEGWMTYPHHPRFGGNYRGLTNRLDLLLECYSYLTFEERVRTTYAWLIETLRAAAGKADAIRDLIEASRMPPARVAVGYGLEAMPEPVKVLTRRPRTREGEPHEVDIPFLARFVGTNVVDRPRAYVLPAHLGPFLRGHGLRVEEAPAQALVEIPRFEGFSAKSARAILEASTVGQCDVSWTREARSIPPGSLLLPTEQPLGAVAVYLSEPESDDGVVTNGLLPVPKVGEEFAVLRVVDG</sequence>
<evidence type="ECO:0000313" key="6">
    <source>
        <dbReference type="Proteomes" id="UP001370348"/>
    </source>
</evidence>
<feature type="domain" description="Peptidase M14" evidence="4">
    <location>
        <begin position="11"/>
        <end position="319"/>
    </location>
</feature>
<dbReference type="PROSITE" id="PS52035">
    <property type="entry name" value="PEPTIDASE_M14"/>
    <property type="match status" value="1"/>
</dbReference>
<name>A0ABZ2M1J7_9BACT</name>
<dbReference type="RefSeq" id="WP_394826721.1">
    <property type="nucleotide sequence ID" value="NZ_CP089984.1"/>
</dbReference>
<gene>
    <name evidence="5" type="ORF">LZC94_07395</name>
</gene>
<accession>A0ABZ2M1J7</accession>
<evidence type="ECO:0000256" key="2">
    <source>
        <dbReference type="ARBA" id="ARBA00005988"/>
    </source>
</evidence>
<dbReference type="SUPFAM" id="SSF53187">
    <property type="entry name" value="Zn-dependent exopeptidases"/>
    <property type="match status" value="1"/>
</dbReference>
<dbReference type="Gene3D" id="3.40.630.10">
    <property type="entry name" value="Zn peptidases"/>
    <property type="match status" value="1"/>
</dbReference>
<dbReference type="PANTHER" id="PTHR11705">
    <property type="entry name" value="PROTEASE FAMILY M14 CARBOXYPEPTIDASE A,B"/>
    <property type="match status" value="1"/>
</dbReference>
<dbReference type="CDD" id="cd06241">
    <property type="entry name" value="M14-like"/>
    <property type="match status" value="1"/>
</dbReference>
<dbReference type="Proteomes" id="UP001370348">
    <property type="component" value="Chromosome"/>
</dbReference>
<organism evidence="5 6">
    <name type="scientific">Pendulispora albinea</name>
    <dbReference type="NCBI Taxonomy" id="2741071"/>
    <lineage>
        <taxon>Bacteria</taxon>
        <taxon>Pseudomonadati</taxon>
        <taxon>Myxococcota</taxon>
        <taxon>Myxococcia</taxon>
        <taxon>Myxococcales</taxon>
        <taxon>Sorangiineae</taxon>
        <taxon>Pendulisporaceae</taxon>
        <taxon>Pendulispora</taxon>
    </lineage>
</organism>
<dbReference type="PANTHER" id="PTHR11705:SF145">
    <property type="entry name" value="PEPTIDASE M14 CARBOXYPEPTIDASE A DOMAIN-CONTAINING PROTEIN"/>
    <property type="match status" value="1"/>
</dbReference>
<evidence type="ECO:0000259" key="4">
    <source>
        <dbReference type="PROSITE" id="PS52035"/>
    </source>
</evidence>
<evidence type="ECO:0000313" key="5">
    <source>
        <dbReference type="EMBL" id="WXB17091.1"/>
    </source>
</evidence>
<protein>
    <submittedName>
        <fullName evidence="5">M14 family metallopeptidase</fullName>
    </submittedName>
</protein>
<reference evidence="5 6" key="1">
    <citation type="submission" date="2021-12" db="EMBL/GenBank/DDBJ databases">
        <title>Discovery of the Pendulisporaceae a myxobacterial family with distinct sporulation behavior and unique specialized metabolism.</title>
        <authorList>
            <person name="Garcia R."/>
            <person name="Popoff A."/>
            <person name="Bader C.D."/>
            <person name="Loehr J."/>
            <person name="Walesch S."/>
            <person name="Walt C."/>
            <person name="Boldt J."/>
            <person name="Bunk B."/>
            <person name="Haeckl F.J.F.P.J."/>
            <person name="Gunesch A.P."/>
            <person name="Birkelbach J."/>
            <person name="Nuebel U."/>
            <person name="Pietschmann T."/>
            <person name="Bach T."/>
            <person name="Mueller R."/>
        </authorList>
    </citation>
    <scope>NUCLEOTIDE SEQUENCE [LARGE SCALE GENOMIC DNA]</scope>
    <source>
        <strain evidence="5 6">MSr11954</strain>
    </source>
</reference>
<keyword evidence="6" id="KW-1185">Reference proteome</keyword>
<dbReference type="InterPro" id="IPR000834">
    <property type="entry name" value="Peptidase_M14"/>
</dbReference>
<proteinExistence type="inferred from homology"/>
<evidence type="ECO:0000256" key="3">
    <source>
        <dbReference type="PROSITE-ProRule" id="PRU01379"/>
    </source>
</evidence>
<dbReference type="EMBL" id="CP089984">
    <property type="protein sequence ID" value="WXB17091.1"/>
    <property type="molecule type" value="Genomic_DNA"/>
</dbReference>